<proteinExistence type="predicted"/>
<dbReference type="AlphaFoldDB" id="A0A9C6WIF9"/>
<sequence>MSDNNETVSQQPSDAQEQRQIYFKELKRIIIQARVNRTVDWLDQNLGSASDSLMEQIDAKLNTLVTLLLTNNSNDAQQQPRETTLLYAVTGSDPVHIENCMKAVEMSGVKTYLLHRD</sequence>
<organism evidence="1 2">
    <name type="scientific">Drosophila albomicans</name>
    <name type="common">Fruit fly</name>
    <dbReference type="NCBI Taxonomy" id="7291"/>
    <lineage>
        <taxon>Eukaryota</taxon>
        <taxon>Metazoa</taxon>
        <taxon>Ecdysozoa</taxon>
        <taxon>Arthropoda</taxon>
        <taxon>Hexapoda</taxon>
        <taxon>Insecta</taxon>
        <taxon>Pterygota</taxon>
        <taxon>Neoptera</taxon>
        <taxon>Endopterygota</taxon>
        <taxon>Diptera</taxon>
        <taxon>Brachycera</taxon>
        <taxon>Muscomorpha</taxon>
        <taxon>Ephydroidea</taxon>
        <taxon>Drosophilidae</taxon>
        <taxon>Drosophila</taxon>
    </lineage>
</organism>
<protein>
    <submittedName>
        <fullName evidence="2">Uncharacterized protein LOC127566384</fullName>
    </submittedName>
</protein>
<keyword evidence="1" id="KW-1185">Reference proteome</keyword>
<dbReference type="GeneID" id="127566384"/>
<name>A0A9C6WIF9_DROAB</name>
<dbReference type="Proteomes" id="UP000515160">
    <property type="component" value="Chromosome X"/>
</dbReference>
<evidence type="ECO:0000313" key="1">
    <source>
        <dbReference type="Proteomes" id="UP000515160"/>
    </source>
</evidence>
<reference evidence="2" key="1">
    <citation type="submission" date="2025-08" db="UniProtKB">
        <authorList>
            <consortium name="RefSeq"/>
        </authorList>
    </citation>
    <scope>IDENTIFICATION</scope>
    <source>
        <strain evidence="2">15112-1751.03</strain>
        <tissue evidence="2">Whole Adult</tissue>
    </source>
</reference>
<accession>A0A9C6WIF9</accession>
<evidence type="ECO:0000313" key="2">
    <source>
        <dbReference type="RefSeq" id="XP_051864418.1"/>
    </source>
</evidence>
<gene>
    <name evidence="2" type="primary">LOC127566384</name>
</gene>
<dbReference type="RefSeq" id="XP_051864418.1">
    <property type="nucleotide sequence ID" value="XM_052008458.1"/>
</dbReference>